<gene>
    <name evidence="2" type="ORF">Godav_000115</name>
</gene>
<evidence type="ECO:0000313" key="3">
    <source>
        <dbReference type="Proteomes" id="UP000593561"/>
    </source>
</evidence>
<evidence type="ECO:0000256" key="1">
    <source>
        <dbReference type="SAM" id="MobiDB-lite"/>
    </source>
</evidence>
<accession>A0A7J8TCZ3</accession>
<proteinExistence type="predicted"/>
<evidence type="ECO:0008006" key="4">
    <source>
        <dbReference type="Google" id="ProtNLM"/>
    </source>
</evidence>
<feature type="non-terminal residue" evidence="2">
    <location>
        <position position="1"/>
    </location>
</feature>
<comment type="caution">
    <text evidence="2">The sequence shown here is derived from an EMBL/GenBank/DDBJ whole genome shotgun (WGS) entry which is preliminary data.</text>
</comment>
<feature type="compositionally biased region" description="Acidic residues" evidence="1">
    <location>
        <begin position="60"/>
        <end position="69"/>
    </location>
</feature>
<feature type="compositionally biased region" description="Gly residues" evidence="1">
    <location>
        <begin position="1"/>
        <end position="10"/>
    </location>
</feature>
<feature type="compositionally biased region" description="Polar residues" evidence="1">
    <location>
        <begin position="456"/>
        <end position="471"/>
    </location>
</feature>
<dbReference type="PANTHER" id="PTHR31973:SF187">
    <property type="entry name" value="MUTATOR TRANSPOSASE MUDRA PROTEIN"/>
    <property type="match status" value="1"/>
</dbReference>
<dbReference type="Proteomes" id="UP000593561">
    <property type="component" value="Unassembled WGS sequence"/>
</dbReference>
<dbReference type="EMBL" id="JABFAC010244118">
    <property type="protein sequence ID" value="MBA0636028.1"/>
    <property type="molecule type" value="Genomic_DNA"/>
</dbReference>
<protein>
    <recommendedName>
        <fullName evidence="4">MULE transposase domain-containing protein</fullName>
    </recommendedName>
</protein>
<organism evidence="2 3">
    <name type="scientific">Gossypium davidsonii</name>
    <name type="common">Davidson's cotton</name>
    <name type="synonym">Gossypium klotzschianum subsp. davidsonii</name>
    <dbReference type="NCBI Taxonomy" id="34287"/>
    <lineage>
        <taxon>Eukaryota</taxon>
        <taxon>Viridiplantae</taxon>
        <taxon>Streptophyta</taxon>
        <taxon>Embryophyta</taxon>
        <taxon>Tracheophyta</taxon>
        <taxon>Spermatophyta</taxon>
        <taxon>Magnoliopsida</taxon>
        <taxon>eudicotyledons</taxon>
        <taxon>Gunneridae</taxon>
        <taxon>Pentapetalae</taxon>
        <taxon>rosids</taxon>
        <taxon>malvids</taxon>
        <taxon>Malvales</taxon>
        <taxon>Malvaceae</taxon>
        <taxon>Malvoideae</taxon>
        <taxon>Gossypium</taxon>
    </lineage>
</organism>
<dbReference type="PANTHER" id="PTHR31973">
    <property type="entry name" value="POLYPROTEIN, PUTATIVE-RELATED"/>
    <property type="match status" value="1"/>
</dbReference>
<keyword evidence="3" id="KW-1185">Reference proteome</keyword>
<evidence type="ECO:0000313" key="2">
    <source>
        <dbReference type="EMBL" id="MBA0636028.1"/>
    </source>
</evidence>
<sequence>GGKGAAGLGGEGDDISVSEGGESDRGGEEGVRKVEGKTNGKCKETILDETESESSREQFEAEVPEEVDGEGLNNSVGREKDGNETEYFDSHDHGNILRSKDDDNTDVCRRRSRFPTYIPNSTSPHFYIGMLFKDDKQFKSVILKSFHDGHNYCASFRDKMANLKVIAEHFEATIGGHPKMKLTEIQRKVSSKMHVNVNMTKCRRAKKMVKDKLVGNFVQKFAMLWDYVDELRLKNPRSTIKMAVNRVTSKSPPHFKRFYVCFEALKRGPFKGELLAAVGRDGNYQMYLVAWVIVEGECIDSWTWFLSLLTADLRMKDGFVKELFSKNLKAWTKAFQGLHSVLDIVDNNLCEAFNSSIKKFDDNKKEGVDWKMIWNGENEYPDDYLHRYYHKDTYLKAYEYALQPINGSHEWTKFGIEPVLPPVEKIMLGRPKKNRRKSVTSTRTRSQKENKRTPCIQPNTTGSQSGTSMRSRSQKRMAYQEPVST</sequence>
<feature type="region of interest" description="Disordered" evidence="1">
    <location>
        <begin position="427"/>
        <end position="485"/>
    </location>
</feature>
<feature type="compositionally biased region" description="Basic and acidic residues" evidence="1">
    <location>
        <begin position="77"/>
        <end position="105"/>
    </location>
</feature>
<feature type="region of interest" description="Disordered" evidence="1">
    <location>
        <begin position="1"/>
        <end position="105"/>
    </location>
</feature>
<name>A0A7J8TCZ3_GOSDV</name>
<dbReference type="AlphaFoldDB" id="A0A7J8TCZ3"/>
<reference evidence="2 3" key="1">
    <citation type="journal article" date="2019" name="Genome Biol. Evol.">
        <title>Insights into the evolution of the New World diploid cottons (Gossypium, subgenus Houzingenia) based on genome sequencing.</title>
        <authorList>
            <person name="Grover C.E."/>
            <person name="Arick M.A. 2nd"/>
            <person name="Thrash A."/>
            <person name="Conover J.L."/>
            <person name="Sanders W.S."/>
            <person name="Peterson D.G."/>
            <person name="Frelichowski J.E."/>
            <person name="Scheffler J.A."/>
            <person name="Scheffler B.E."/>
            <person name="Wendel J.F."/>
        </authorList>
    </citation>
    <scope>NUCLEOTIDE SEQUENCE [LARGE SCALE GENOMIC DNA]</scope>
    <source>
        <strain evidence="2">27</strain>
        <tissue evidence="2">Leaf</tissue>
    </source>
</reference>
<feature type="compositionally biased region" description="Basic and acidic residues" evidence="1">
    <location>
        <begin position="22"/>
        <end position="46"/>
    </location>
</feature>